<dbReference type="InterPro" id="IPR004358">
    <property type="entry name" value="Sig_transdc_His_kin-like_C"/>
</dbReference>
<dbReference type="GO" id="GO:0000155">
    <property type="term" value="F:phosphorelay sensor kinase activity"/>
    <property type="evidence" value="ECO:0007669"/>
    <property type="project" value="InterPro"/>
</dbReference>
<dbReference type="GO" id="GO:0030295">
    <property type="term" value="F:protein kinase activator activity"/>
    <property type="evidence" value="ECO:0007669"/>
    <property type="project" value="TreeGrafter"/>
</dbReference>
<dbReference type="GO" id="GO:0007234">
    <property type="term" value="P:osmosensory signaling via phosphorelay pathway"/>
    <property type="evidence" value="ECO:0007669"/>
    <property type="project" value="TreeGrafter"/>
</dbReference>
<evidence type="ECO:0000256" key="9">
    <source>
        <dbReference type="ARBA" id="ARBA00023012"/>
    </source>
</evidence>
<dbReference type="PATRIC" id="fig|1331206.3.peg.1334"/>
<dbReference type="InterPro" id="IPR000700">
    <property type="entry name" value="PAS-assoc_C"/>
</dbReference>
<name>A0A158M6C2_9BORD</name>
<accession>A0A158M6C2</accession>
<dbReference type="EMBL" id="JFZZ01000049">
    <property type="protein sequence ID" value="KAK95761.1"/>
    <property type="molecule type" value="Genomic_DNA"/>
</dbReference>
<dbReference type="InterPro" id="IPR050351">
    <property type="entry name" value="BphY/WalK/GraS-like"/>
</dbReference>
<dbReference type="SMART" id="SM00388">
    <property type="entry name" value="HisKA"/>
    <property type="match status" value="1"/>
</dbReference>
<evidence type="ECO:0000256" key="2">
    <source>
        <dbReference type="ARBA" id="ARBA00004429"/>
    </source>
</evidence>
<dbReference type="Gene3D" id="1.10.287.130">
    <property type="match status" value="1"/>
</dbReference>
<keyword evidence="6" id="KW-0547">Nucleotide-binding</keyword>
<evidence type="ECO:0000256" key="3">
    <source>
        <dbReference type="ARBA" id="ARBA00012438"/>
    </source>
</evidence>
<dbReference type="PROSITE" id="PS50113">
    <property type="entry name" value="PAC"/>
    <property type="match status" value="1"/>
</dbReference>
<feature type="domain" description="PAC" evidence="11">
    <location>
        <begin position="1"/>
        <end position="37"/>
    </location>
</feature>
<comment type="subcellular location">
    <subcellularLocation>
        <location evidence="2">Cell inner membrane</location>
        <topology evidence="2">Multi-pass membrane protein</topology>
    </subcellularLocation>
</comment>
<evidence type="ECO:0000256" key="1">
    <source>
        <dbReference type="ARBA" id="ARBA00000085"/>
    </source>
</evidence>
<dbReference type="InterPro" id="IPR005467">
    <property type="entry name" value="His_kinase_dom"/>
</dbReference>
<dbReference type="Proteomes" id="UP000026682">
    <property type="component" value="Unassembled WGS sequence"/>
</dbReference>
<evidence type="ECO:0000256" key="6">
    <source>
        <dbReference type="ARBA" id="ARBA00022741"/>
    </source>
</evidence>
<dbReference type="InterPro" id="IPR036890">
    <property type="entry name" value="HATPase_C_sf"/>
</dbReference>
<dbReference type="PRINTS" id="PR00344">
    <property type="entry name" value="BCTRLSENSOR"/>
</dbReference>
<keyword evidence="7" id="KW-0418">Kinase</keyword>
<proteinExistence type="predicted"/>
<comment type="caution">
    <text evidence="12">The sequence shown here is derived from an EMBL/GenBank/DDBJ whole genome shotgun (WGS) entry which is preliminary data.</text>
</comment>
<dbReference type="GO" id="GO:0005524">
    <property type="term" value="F:ATP binding"/>
    <property type="evidence" value="ECO:0007669"/>
    <property type="project" value="UniProtKB-KW"/>
</dbReference>
<sequence>MIVKCAPIHSGEGLYVGTIVTLSDISEIRQAERQREETLRFISHDMRAPQNSILALVAMHENDTGNPDQAATLQRIAQLSRRTLDLVDGFVQLTRAESMKIHLCSLDMADLLREVCDDFWAPSRERGITIELREPLAPAFVMADQALLRRAMANLLDNAIKYSPRDSHIVCDIQHHATDWVMSVADQGPGIAADQQALVFQPFVRVAQAAHADAGGAGLGLAFVRTVAERHHGQAVVRSAPGQGSIFILRLPRQEV</sequence>
<evidence type="ECO:0000259" key="10">
    <source>
        <dbReference type="PROSITE" id="PS50109"/>
    </source>
</evidence>
<evidence type="ECO:0000256" key="8">
    <source>
        <dbReference type="ARBA" id="ARBA00022840"/>
    </source>
</evidence>
<dbReference type="CDD" id="cd00075">
    <property type="entry name" value="HATPase"/>
    <property type="match status" value="1"/>
</dbReference>
<comment type="catalytic activity">
    <reaction evidence="1">
        <text>ATP + protein L-histidine = ADP + protein N-phospho-L-histidine.</text>
        <dbReference type="EC" id="2.7.13.3"/>
    </reaction>
</comment>
<keyword evidence="4" id="KW-0597">Phosphoprotein</keyword>
<dbReference type="EC" id="2.7.13.3" evidence="3"/>
<dbReference type="InterPro" id="IPR003594">
    <property type="entry name" value="HATPase_dom"/>
</dbReference>
<dbReference type="InterPro" id="IPR003661">
    <property type="entry name" value="HisK_dim/P_dom"/>
</dbReference>
<dbReference type="SUPFAM" id="SSF47384">
    <property type="entry name" value="Homodimeric domain of signal transducing histidine kinase"/>
    <property type="match status" value="1"/>
</dbReference>
<dbReference type="GO" id="GO:0000156">
    <property type="term" value="F:phosphorelay response regulator activity"/>
    <property type="evidence" value="ECO:0007669"/>
    <property type="project" value="TreeGrafter"/>
</dbReference>
<dbReference type="Pfam" id="PF02518">
    <property type="entry name" value="HATPase_c"/>
    <property type="match status" value="1"/>
</dbReference>
<organism evidence="12 13">
    <name type="scientific">Bordetella holmesii CDC-H585-BH</name>
    <dbReference type="NCBI Taxonomy" id="1331206"/>
    <lineage>
        <taxon>Bacteria</taxon>
        <taxon>Pseudomonadati</taxon>
        <taxon>Pseudomonadota</taxon>
        <taxon>Betaproteobacteria</taxon>
        <taxon>Burkholderiales</taxon>
        <taxon>Alcaligenaceae</taxon>
        <taxon>Bordetella</taxon>
    </lineage>
</organism>
<keyword evidence="5" id="KW-0808">Transferase</keyword>
<reference evidence="12 13" key="1">
    <citation type="submission" date="2014-03" db="EMBL/GenBank/DDBJ databases">
        <title>Genome sequence of Bordetella holmseii.</title>
        <authorList>
            <person name="Harvill E."/>
            <person name="Goodfield L.L."/>
            <person name="Ivanov Y."/>
            <person name="Meyer J.A."/>
            <person name="Newth C."/>
            <person name="Cassiday P."/>
            <person name="Tondella M.L."/>
            <person name="Liao P."/>
            <person name="Zimmerman J."/>
            <person name="Meert K."/>
            <person name="Wessel D."/>
            <person name="Berger J."/>
            <person name="Dean J.M."/>
            <person name="Holubkov R."/>
            <person name="Burr J."/>
            <person name="Liu T."/>
            <person name="Brinkac L.M."/>
            <person name="Sanka R."/>
            <person name="Kim M."/>
            <person name="Losada L."/>
        </authorList>
    </citation>
    <scope>NUCLEOTIDE SEQUENCE [LARGE SCALE GENOMIC DNA]</scope>
    <source>
        <strain evidence="12 13">CDC-H585-BH</strain>
    </source>
</reference>
<feature type="domain" description="Histidine kinase" evidence="10">
    <location>
        <begin position="41"/>
        <end position="255"/>
    </location>
</feature>
<evidence type="ECO:0000256" key="7">
    <source>
        <dbReference type="ARBA" id="ARBA00022777"/>
    </source>
</evidence>
<dbReference type="InterPro" id="IPR036097">
    <property type="entry name" value="HisK_dim/P_sf"/>
</dbReference>
<dbReference type="GO" id="GO:0005886">
    <property type="term" value="C:plasma membrane"/>
    <property type="evidence" value="ECO:0007669"/>
    <property type="project" value="UniProtKB-SubCell"/>
</dbReference>
<dbReference type="Gene3D" id="3.30.565.10">
    <property type="entry name" value="Histidine kinase-like ATPase, C-terminal domain"/>
    <property type="match status" value="1"/>
</dbReference>
<evidence type="ECO:0000256" key="5">
    <source>
        <dbReference type="ARBA" id="ARBA00022679"/>
    </source>
</evidence>
<dbReference type="Pfam" id="PF00512">
    <property type="entry name" value="HisKA"/>
    <property type="match status" value="1"/>
</dbReference>
<dbReference type="SUPFAM" id="SSF55874">
    <property type="entry name" value="ATPase domain of HSP90 chaperone/DNA topoisomerase II/histidine kinase"/>
    <property type="match status" value="1"/>
</dbReference>
<dbReference type="FunFam" id="3.30.565.10:FF:000006">
    <property type="entry name" value="Sensor histidine kinase WalK"/>
    <property type="match status" value="1"/>
</dbReference>
<dbReference type="PROSITE" id="PS50109">
    <property type="entry name" value="HIS_KIN"/>
    <property type="match status" value="1"/>
</dbReference>
<dbReference type="AlphaFoldDB" id="A0A158M6C2"/>
<dbReference type="PANTHER" id="PTHR42878:SF7">
    <property type="entry name" value="SENSOR HISTIDINE KINASE GLRK"/>
    <property type="match status" value="1"/>
</dbReference>
<dbReference type="CDD" id="cd00082">
    <property type="entry name" value="HisKA"/>
    <property type="match status" value="1"/>
</dbReference>
<keyword evidence="8" id="KW-0067">ATP-binding</keyword>
<evidence type="ECO:0000259" key="11">
    <source>
        <dbReference type="PROSITE" id="PS50113"/>
    </source>
</evidence>
<gene>
    <name evidence="12" type="ORF">L497_3072</name>
</gene>
<evidence type="ECO:0000313" key="13">
    <source>
        <dbReference type="Proteomes" id="UP000026682"/>
    </source>
</evidence>
<evidence type="ECO:0000256" key="4">
    <source>
        <dbReference type="ARBA" id="ARBA00022553"/>
    </source>
</evidence>
<keyword evidence="9" id="KW-0902">Two-component regulatory system</keyword>
<protein>
    <recommendedName>
        <fullName evidence="3">histidine kinase</fullName>
        <ecNumber evidence="3">2.7.13.3</ecNumber>
    </recommendedName>
</protein>
<evidence type="ECO:0000313" key="12">
    <source>
        <dbReference type="EMBL" id="KAK95761.1"/>
    </source>
</evidence>
<dbReference type="SMART" id="SM00387">
    <property type="entry name" value="HATPase_c"/>
    <property type="match status" value="1"/>
</dbReference>
<dbReference type="PANTHER" id="PTHR42878">
    <property type="entry name" value="TWO-COMPONENT HISTIDINE KINASE"/>
    <property type="match status" value="1"/>
</dbReference>